<dbReference type="Proteomes" id="UP001152561">
    <property type="component" value="Unassembled WGS sequence"/>
</dbReference>
<evidence type="ECO:0000313" key="3">
    <source>
        <dbReference type="Proteomes" id="UP001152561"/>
    </source>
</evidence>
<evidence type="ECO:0000256" key="1">
    <source>
        <dbReference type="SAM" id="MobiDB-lite"/>
    </source>
</evidence>
<feature type="compositionally biased region" description="Polar residues" evidence="1">
    <location>
        <begin position="210"/>
        <end position="228"/>
    </location>
</feature>
<dbReference type="PANTHER" id="PTHR37613">
    <property type="entry name" value="DUF4378 DOMAIN PROTEIN"/>
    <property type="match status" value="1"/>
</dbReference>
<dbReference type="OrthoDB" id="691329at2759"/>
<comment type="caution">
    <text evidence="2">The sequence shown here is derived from an EMBL/GenBank/DDBJ whole genome shotgun (WGS) entry which is preliminary data.</text>
</comment>
<dbReference type="PANTHER" id="PTHR37613:SF4">
    <property type="entry name" value="DUF4378 DOMAIN-CONTAINING PROTEIN"/>
    <property type="match status" value="1"/>
</dbReference>
<dbReference type="AlphaFoldDB" id="A0A9Q1R4B3"/>
<reference evidence="3" key="1">
    <citation type="journal article" date="2023" name="Proc. Natl. Acad. Sci. U.S.A.">
        <title>Genomic and structural basis for evolution of tropane alkaloid biosynthesis.</title>
        <authorList>
            <person name="Wanga Y.-J."/>
            <person name="Taina T."/>
            <person name="Yua J.-Y."/>
            <person name="Lia J."/>
            <person name="Xua B."/>
            <person name="Chenc J."/>
            <person name="D'Auriad J.C."/>
            <person name="Huanga J.-P."/>
            <person name="Huanga S.-X."/>
        </authorList>
    </citation>
    <scope>NUCLEOTIDE SEQUENCE [LARGE SCALE GENOMIC DNA]</scope>
    <source>
        <strain evidence="3">cv. KIB-2019</strain>
    </source>
</reference>
<proteinExistence type="predicted"/>
<dbReference type="EMBL" id="JAJAGQ010000017">
    <property type="protein sequence ID" value="KAJ8537821.1"/>
    <property type="molecule type" value="Genomic_DNA"/>
</dbReference>
<keyword evidence="3" id="KW-1185">Reference proteome</keyword>
<name>A0A9Q1R4B3_9SOLA</name>
<accession>A0A9Q1R4B3</accession>
<protein>
    <recommendedName>
        <fullName evidence="4">DUF4378 domain-containing protein</fullName>
    </recommendedName>
</protein>
<feature type="region of interest" description="Disordered" evidence="1">
    <location>
        <begin position="208"/>
        <end position="228"/>
    </location>
</feature>
<feature type="region of interest" description="Disordered" evidence="1">
    <location>
        <begin position="131"/>
        <end position="157"/>
    </location>
</feature>
<evidence type="ECO:0000313" key="2">
    <source>
        <dbReference type="EMBL" id="KAJ8537821.1"/>
    </source>
</evidence>
<evidence type="ECO:0008006" key="4">
    <source>
        <dbReference type="Google" id="ProtNLM"/>
    </source>
</evidence>
<sequence>MSKQLGEFLQEQQEPFTLELYLLERGRSIRSNSTLISDGGFRCCSRNSSTKFLKRAASCGAKKRRKVIPNCSKIVNYVFNKLVTISHNQKIKNLASEQHNNATRKNVNCQGITNADDEKISSASSTTVFNSCSDNSDAEEADNLSSPQPADDNFLHEKQVTEDRRKLRLDFLEESKQLSPVSVLEETEPSDDDCPHVKKQECLKAKKQEQFSIPSASNSGETSPESQYIKNKKAIQQSRQLLFDCVKEVVENQKGKEEFQRILGAEQLWELLLQNIWLWSQDSINETNINDLMHFDLLNSFEESSGVEEKREIGRVVGDLIFAYISNEIVLDMLNYYSSR</sequence>
<gene>
    <name evidence="2" type="ORF">K7X08_014361</name>
</gene>
<organism evidence="2 3">
    <name type="scientific">Anisodus acutangulus</name>
    <dbReference type="NCBI Taxonomy" id="402998"/>
    <lineage>
        <taxon>Eukaryota</taxon>
        <taxon>Viridiplantae</taxon>
        <taxon>Streptophyta</taxon>
        <taxon>Embryophyta</taxon>
        <taxon>Tracheophyta</taxon>
        <taxon>Spermatophyta</taxon>
        <taxon>Magnoliopsida</taxon>
        <taxon>eudicotyledons</taxon>
        <taxon>Gunneridae</taxon>
        <taxon>Pentapetalae</taxon>
        <taxon>asterids</taxon>
        <taxon>lamiids</taxon>
        <taxon>Solanales</taxon>
        <taxon>Solanaceae</taxon>
        <taxon>Solanoideae</taxon>
        <taxon>Hyoscyameae</taxon>
        <taxon>Anisodus</taxon>
    </lineage>
</organism>